<dbReference type="InterPro" id="IPR047183">
    <property type="entry name" value="GDO-like"/>
</dbReference>
<dbReference type="Pfam" id="PF07883">
    <property type="entry name" value="Cupin_2"/>
    <property type="match status" value="2"/>
</dbReference>
<accession>A0A2T2WHC7</accession>
<protein>
    <recommendedName>
        <fullName evidence="3">Cupin type-1 domain-containing protein</fullName>
    </recommendedName>
</protein>
<dbReference type="PANTHER" id="PTHR41517:SF1">
    <property type="entry name" value="CUPIN"/>
    <property type="match status" value="1"/>
</dbReference>
<dbReference type="InterPro" id="IPR006045">
    <property type="entry name" value="Cupin_1"/>
</dbReference>
<evidence type="ECO:0000259" key="3">
    <source>
        <dbReference type="SMART" id="SM00835"/>
    </source>
</evidence>
<feature type="domain" description="Cupin type-1" evidence="3">
    <location>
        <begin position="223"/>
        <end position="345"/>
    </location>
</feature>
<reference evidence="4 5" key="1">
    <citation type="journal article" date="2014" name="BMC Genomics">
        <title>Comparison of environmental and isolate Sulfobacillus genomes reveals diverse carbon, sulfur, nitrogen, and hydrogen metabolisms.</title>
        <authorList>
            <person name="Justice N.B."/>
            <person name="Norman A."/>
            <person name="Brown C.T."/>
            <person name="Singh A."/>
            <person name="Thomas B.C."/>
            <person name="Banfield J.F."/>
        </authorList>
    </citation>
    <scope>NUCLEOTIDE SEQUENCE [LARGE SCALE GENOMIC DNA]</scope>
    <source>
        <strain evidence="4">AMDSBA3</strain>
    </source>
</reference>
<gene>
    <name evidence="4" type="ORF">C7B45_10035</name>
</gene>
<sequence>MIPDEQQSYYTDVRQHHLEPLWAIPDWFLSVEPLPPYRPFQWHWRDVYPRLMAAAKHMVPGQGGSRRVLVYAHPDLKSTLGTTHTLNVAMQMILPGEEAPAYRHTPLAIRFIISGQGAMTTVNGERMAMESGDFLLTPRWAWHDHRHEGEGPMIWMDGLDIPLTRYVGAIFVEPYNQPMQTETVPFLQSEKLFGVAGLYPKALPDLHAANGTLMSYPWHQTRQALNAIRDTVPNPYEGAIVEYRNPLTGGPVLPTLGATMQALLPLEQTRRHRHTSSVAYYAYRGEGSLQIGQTWHDWVEGDVLVVPPWHWHAHRNRSHSDEALLFAISDEPMVAALGLYREEVDHD</sequence>
<name>A0A2T2WHC7_9FIRM</name>
<comment type="caution">
    <text evidence="4">The sequence shown here is derived from an EMBL/GenBank/DDBJ whole genome shotgun (WGS) entry which is preliminary data.</text>
</comment>
<evidence type="ECO:0000256" key="1">
    <source>
        <dbReference type="ARBA" id="ARBA00022964"/>
    </source>
</evidence>
<dbReference type="AlphaFoldDB" id="A0A2T2WHC7"/>
<proteinExistence type="predicted"/>
<organism evidence="4 5">
    <name type="scientific">Sulfobacillus acidophilus</name>
    <dbReference type="NCBI Taxonomy" id="53633"/>
    <lineage>
        <taxon>Bacteria</taxon>
        <taxon>Bacillati</taxon>
        <taxon>Bacillota</taxon>
        <taxon>Clostridia</taxon>
        <taxon>Eubacteriales</taxon>
        <taxon>Clostridiales Family XVII. Incertae Sedis</taxon>
        <taxon>Sulfobacillus</taxon>
    </lineage>
</organism>
<evidence type="ECO:0000313" key="5">
    <source>
        <dbReference type="Proteomes" id="UP000241848"/>
    </source>
</evidence>
<dbReference type="InterPro" id="IPR013096">
    <property type="entry name" value="Cupin_2"/>
</dbReference>
<keyword evidence="1" id="KW-0223">Dioxygenase</keyword>
<dbReference type="CDD" id="cd06992">
    <property type="entry name" value="cupin_GDO-like_C"/>
    <property type="match status" value="1"/>
</dbReference>
<dbReference type="CDD" id="cd02216">
    <property type="entry name" value="cupin_GDO-like_N"/>
    <property type="match status" value="1"/>
</dbReference>
<dbReference type="SUPFAM" id="SSF51182">
    <property type="entry name" value="RmlC-like cupins"/>
    <property type="match status" value="1"/>
</dbReference>
<dbReference type="PANTHER" id="PTHR41517">
    <property type="entry name" value="1,2-DIOXYGENASE PROTEIN-RELATED"/>
    <property type="match status" value="1"/>
</dbReference>
<keyword evidence="2" id="KW-0560">Oxidoreductase</keyword>
<dbReference type="Gene3D" id="2.60.120.10">
    <property type="entry name" value="Jelly Rolls"/>
    <property type="match status" value="1"/>
</dbReference>
<dbReference type="EMBL" id="PXYV01000030">
    <property type="protein sequence ID" value="PSR21647.1"/>
    <property type="molecule type" value="Genomic_DNA"/>
</dbReference>
<dbReference type="SMART" id="SM00835">
    <property type="entry name" value="Cupin_1"/>
    <property type="match status" value="1"/>
</dbReference>
<dbReference type="GO" id="GO:0051213">
    <property type="term" value="F:dioxygenase activity"/>
    <property type="evidence" value="ECO:0007669"/>
    <property type="project" value="UniProtKB-KW"/>
</dbReference>
<dbReference type="InterPro" id="IPR014710">
    <property type="entry name" value="RmlC-like_jellyroll"/>
</dbReference>
<evidence type="ECO:0000256" key="2">
    <source>
        <dbReference type="ARBA" id="ARBA00023002"/>
    </source>
</evidence>
<dbReference type="InterPro" id="IPR011051">
    <property type="entry name" value="RmlC_Cupin_sf"/>
</dbReference>
<evidence type="ECO:0000313" key="4">
    <source>
        <dbReference type="EMBL" id="PSR21647.1"/>
    </source>
</evidence>
<dbReference type="Proteomes" id="UP000241848">
    <property type="component" value="Unassembled WGS sequence"/>
</dbReference>